<sequence length="102" mass="11431">MSNRNRLDFSTSHHTNSVMHYSLRIMDAVIAGVSNVKKNLPPDKSSCTQAGVVTETIIMKSAIIPSDYLHLLNVTPVAHGTACTGCWDFLLFETRTYFLYYC</sequence>
<name>A0A8S9YII3_9TREM</name>
<evidence type="ECO:0000313" key="1">
    <source>
        <dbReference type="EMBL" id="KAF7234287.1"/>
    </source>
</evidence>
<evidence type="ECO:0000313" key="2">
    <source>
        <dbReference type="Proteomes" id="UP000822476"/>
    </source>
</evidence>
<gene>
    <name evidence="1" type="ORF">EG68_12184</name>
</gene>
<protein>
    <submittedName>
        <fullName evidence="1">Uncharacterized protein</fullName>
    </submittedName>
</protein>
<dbReference type="AlphaFoldDB" id="A0A8S9YII3"/>
<dbReference type="Proteomes" id="UP000822476">
    <property type="component" value="Unassembled WGS sequence"/>
</dbReference>
<dbReference type="EMBL" id="JTDE01010616">
    <property type="protein sequence ID" value="KAF7234287.1"/>
    <property type="molecule type" value="Genomic_DNA"/>
</dbReference>
<reference evidence="1" key="1">
    <citation type="submission" date="2019-07" db="EMBL/GenBank/DDBJ databases">
        <title>Annotation for the trematode Paragonimus miyazaki's.</title>
        <authorList>
            <person name="Choi Y.-J."/>
        </authorList>
    </citation>
    <scope>NUCLEOTIDE SEQUENCE</scope>
    <source>
        <strain evidence="1">Japan</strain>
    </source>
</reference>
<comment type="caution">
    <text evidence="1">The sequence shown here is derived from an EMBL/GenBank/DDBJ whole genome shotgun (WGS) entry which is preliminary data.</text>
</comment>
<organism evidence="1 2">
    <name type="scientific">Paragonimus skrjabini miyazakii</name>
    <dbReference type="NCBI Taxonomy" id="59628"/>
    <lineage>
        <taxon>Eukaryota</taxon>
        <taxon>Metazoa</taxon>
        <taxon>Spiralia</taxon>
        <taxon>Lophotrochozoa</taxon>
        <taxon>Platyhelminthes</taxon>
        <taxon>Trematoda</taxon>
        <taxon>Digenea</taxon>
        <taxon>Plagiorchiida</taxon>
        <taxon>Troglotremata</taxon>
        <taxon>Troglotrematidae</taxon>
        <taxon>Paragonimus</taxon>
    </lineage>
</organism>
<keyword evidence="2" id="KW-1185">Reference proteome</keyword>
<accession>A0A8S9YII3</accession>
<proteinExistence type="predicted"/>